<protein>
    <submittedName>
        <fullName evidence="4">Alpha/beta hydrolase</fullName>
    </submittedName>
</protein>
<feature type="non-terminal residue" evidence="4">
    <location>
        <position position="1"/>
    </location>
</feature>
<dbReference type="Gene3D" id="3.40.50.1820">
    <property type="entry name" value="alpha/beta hydrolase"/>
    <property type="match status" value="1"/>
</dbReference>
<dbReference type="PANTHER" id="PTHR10794">
    <property type="entry name" value="ABHYDROLASE DOMAIN-CONTAINING PROTEIN"/>
    <property type="match status" value="1"/>
</dbReference>
<proteinExistence type="inferred from homology"/>
<dbReference type="AlphaFoldDB" id="A0A1F6ULT6"/>
<evidence type="ECO:0000313" key="4">
    <source>
        <dbReference type="EMBL" id="OGI58339.1"/>
    </source>
</evidence>
<gene>
    <name evidence="4" type="ORF">A2V58_02055</name>
</gene>
<feature type="non-terminal residue" evidence="4">
    <location>
        <position position="279"/>
    </location>
</feature>
<dbReference type="InterPro" id="IPR050960">
    <property type="entry name" value="AB_hydrolase_4_sf"/>
</dbReference>
<feature type="active site" description="Charge relay system" evidence="2">
    <location>
        <position position="242"/>
    </location>
</feature>
<dbReference type="EMBL" id="MFSV01000083">
    <property type="protein sequence ID" value="OGI58339.1"/>
    <property type="molecule type" value="Genomic_DNA"/>
</dbReference>
<comment type="similarity">
    <text evidence="1">Belongs to the AB hydrolase superfamily. AB hydrolase 4 family.</text>
</comment>
<dbReference type="PIRSF" id="PIRSF005211">
    <property type="entry name" value="Ab_hydro_YheT"/>
    <property type="match status" value="1"/>
</dbReference>
<keyword evidence="4" id="KW-0378">Hydrolase</keyword>
<dbReference type="InterPro" id="IPR029058">
    <property type="entry name" value="AB_hydrolase_fold"/>
</dbReference>
<comment type="caution">
    <text evidence="4">The sequence shown here is derived from an EMBL/GenBank/DDBJ whole genome shotgun (WGS) entry which is preliminary data.</text>
</comment>
<feature type="active site" description="Charge relay system" evidence="2">
    <location>
        <position position="89"/>
    </location>
</feature>
<dbReference type="PANTHER" id="PTHR10794:SF94">
    <property type="entry name" value="ESTERASE YHET-RELATED"/>
    <property type="match status" value="1"/>
</dbReference>
<dbReference type="GO" id="GO:0034338">
    <property type="term" value="F:short-chain carboxylesterase activity"/>
    <property type="evidence" value="ECO:0007669"/>
    <property type="project" value="TreeGrafter"/>
</dbReference>
<dbReference type="InterPro" id="IPR012020">
    <property type="entry name" value="ABHD4"/>
</dbReference>
<evidence type="ECO:0000259" key="3">
    <source>
        <dbReference type="Pfam" id="PF00561"/>
    </source>
</evidence>
<feature type="active site" description="Charge relay system" evidence="2">
    <location>
        <position position="214"/>
    </location>
</feature>
<dbReference type="NCBIfam" id="NF008218">
    <property type="entry name" value="PRK10985.1"/>
    <property type="match status" value="1"/>
</dbReference>
<evidence type="ECO:0000256" key="1">
    <source>
        <dbReference type="ARBA" id="ARBA00010884"/>
    </source>
</evidence>
<sequence>DWTCNDAGPIVILLHGLEGNHRSHYARGMLQVLPQAGMRAVLMHFRGCSGEPNRLARAYHSGETGDLDFLVATLRQREPHTPIMAVGYSLGGNVLLKWLGEQGAQAGLRCAVAVSVPLLLYDSTRHMTRGFSRFYQWWLVRLLKRSYLRKTRHRPGPLPVHEVQGLRNFHDFDDRITAPLHGFTDAMHYYTVSSSRQYLTRIRIPTLMLQAADDPFMPDSVIPAARELSASIQLDVHRHGGHVGFVAGNLPWRPRYWLEQRIPRWLQQQLSDHAPAGQG</sequence>
<dbReference type="Pfam" id="PF00561">
    <property type="entry name" value="Abhydrolase_1"/>
    <property type="match status" value="1"/>
</dbReference>
<reference evidence="4 5" key="1">
    <citation type="journal article" date="2016" name="Nat. Commun.">
        <title>Thousands of microbial genomes shed light on interconnected biogeochemical processes in an aquifer system.</title>
        <authorList>
            <person name="Anantharaman K."/>
            <person name="Brown C.T."/>
            <person name="Hug L.A."/>
            <person name="Sharon I."/>
            <person name="Castelle C.J."/>
            <person name="Probst A.J."/>
            <person name="Thomas B.C."/>
            <person name="Singh A."/>
            <person name="Wilkins M.J."/>
            <person name="Karaoz U."/>
            <person name="Brodie E.L."/>
            <person name="Williams K.H."/>
            <person name="Hubbard S.S."/>
            <person name="Banfield J.F."/>
        </authorList>
    </citation>
    <scope>NUCLEOTIDE SEQUENCE [LARGE SCALE GENOMIC DNA]</scope>
</reference>
<name>A0A1F6ULT6_9PROT</name>
<dbReference type="InterPro" id="IPR000073">
    <property type="entry name" value="AB_hydrolase_1"/>
</dbReference>
<feature type="domain" description="AB hydrolase-1" evidence="3">
    <location>
        <begin position="9"/>
        <end position="245"/>
    </location>
</feature>
<organism evidence="4 5">
    <name type="scientific">Candidatus Muproteobacteria bacterium RBG_19FT_COMBO_61_10</name>
    <dbReference type="NCBI Taxonomy" id="1817761"/>
    <lineage>
        <taxon>Bacteria</taxon>
        <taxon>Pseudomonadati</taxon>
        <taxon>Pseudomonadota</taxon>
        <taxon>Candidatus Muproteobacteria</taxon>
    </lineage>
</organism>
<accession>A0A1F6ULT6</accession>
<dbReference type="Proteomes" id="UP000177950">
    <property type="component" value="Unassembled WGS sequence"/>
</dbReference>
<dbReference type="SUPFAM" id="SSF53474">
    <property type="entry name" value="alpha/beta-Hydrolases"/>
    <property type="match status" value="1"/>
</dbReference>
<evidence type="ECO:0000313" key="5">
    <source>
        <dbReference type="Proteomes" id="UP000177950"/>
    </source>
</evidence>
<evidence type="ECO:0000256" key="2">
    <source>
        <dbReference type="PIRSR" id="PIRSR005211-1"/>
    </source>
</evidence>
<dbReference type="GO" id="GO:0047372">
    <property type="term" value="F:monoacylglycerol lipase activity"/>
    <property type="evidence" value="ECO:0007669"/>
    <property type="project" value="TreeGrafter"/>
</dbReference>